<evidence type="ECO:0000313" key="1">
    <source>
        <dbReference type="EMBL" id="CDW17767.1"/>
    </source>
</evidence>
<proteinExistence type="predicted"/>
<protein>
    <submittedName>
        <fullName evidence="1">Uncharacterized protein</fullName>
    </submittedName>
</protein>
<dbReference type="EMBL" id="HACA01000406">
    <property type="protein sequence ID" value="CDW17767.1"/>
    <property type="molecule type" value="Transcribed_RNA"/>
</dbReference>
<dbReference type="AlphaFoldDB" id="A0A0K2SWM7"/>
<accession>A0A0K2SWM7</accession>
<name>A0A0K2SWM7_LEPSM</name>
<organism evidence="1">
    <name type="scientific">Lepeophtheirus salmonis</name>
    <name type="common">Salmon louse</name>
    <name type="synonym">Caligus salmonis</name>
    <dbReference type="NCBI Taxonomy" id="72036"/>
    <lineage>
        <taxon>Eukaryota</taxon>
        <taxon>Metazoa</taxon>
        <taxon>Ecdysozoa</taxon>
        <taxon>Arthropoda</taxon>
        <taxon>Crustacea</taxon>
        <taxon>Multicrustacea</taxon>
        <taxon>Hexanauplia</taxon>
        <taxon>Copepoda</taxon>
        <taxon>Siphonostomatoida</taxon>
        <taxon>Caligidae</taxon>
        <taxon>Lepeophtheirus</taxon>
    </lineage>
</organism>
<sequence>MKEIHKKNHSRSNNHIIWNDFSFLLQVKQELILRTPQHVFSFVFVFKAIVIT</sequence>
<reference evidence="1" key="1">
    <citation type="submission" date="2014-05" db="EMBL/GenBank/DDBJ databases">
        <authorList>
            <person name="Chronopoulou M."/>
        </authorList>
    </citation>
    <scope>NUCLEOTIDE SEQUENCE</scope>
    <source>
        <tissue evidence="1">Whole organism</tissue>
    </source>
</reference>